<protein>
    <submittedName>
        <fullName evidence="2">Endonuclease/exonuclease/phosphatase</fullName>
    </submittedName>
</protein>
<dbReference type="EMBL" id="MVDD01000004">
    <property type="protein sequence ID" value="PKQ63858.1"/>
    <property type="molecule type" value="Genomic_DNA"/>
</dbReference>
<dbReference type="Gene3D" id="3.60.10.10">
    <property type="entry name" value="Endonuclease/exonuclease/phosphatase"/>
    <property type="match status" value="1"/>
</dbReference>
<sequence>MKNYIYLFFVLMLFGCAEQEQSQTFMTYNLRYNNPGDSINCWEARKANVVDLIQKYSPDVFGTQEGLNDQILYLDRALTDYSYLGVGRDDGKQKGEYCAVFYRTEKYNLIKHTTFWLSETPEEISKGWDAALERICTYLLLENKETKQRFYVFNTHFDHVGELARLNSSKLIYGKITEHNPENYPCVLMGDLNLTPETSAIQYLSEVLGETKSLAGENCSGPEGSFNGFKHSEPVTDRIDYIFISKGDGKVNQYRIIDDQVEERYPSDHLPVMVEVDL</sequence>
<evidence type="ECO:0000313" key="2">
    <source>
        <dbReference type="EMBL" id="PKQ63858.1"/>
    </source>
</evidence>
<organism evidence="2 3">
    <name type="scientific">Labilibaculum filiforme</name>
    <dbReference type="NCBI Taxonomy" id="1940526"/>
    <lineage>
        <taxon>Bacteria</taxon>
        <taxon>Pseudomonadati</taxon>
        <taxon>Bacteroidota</taxon>
        <taxon>Bacteroidia</taxon>
        <taxon>Marinilabiliales</taxon>
        <taxon>Marinifilaceae</taxon>
        <taxon>Labilibaculum</taxon>
    </lineage>
</organism>
<dbReference type="SUPFAM" id="SSF56219">
    <property type="entry name" value="DNase I-like"/>
    <property type="match status" value="1"/>
</dbReference>
<keyword evidence="2" id="KW-0378">Hydrolase</keyword>
<dbReference type="AlphaFoldDB" id="A0A2N3I0L1"/>
<comment type="caution">
    <text evidence="2">The sequence shown here is derived from an EMBL/GenBank/DDBJ whole genome shotgun (WGS) entry which is preliminary data.</text>
</comment>
<name>A0A2N3I0L1_9BACT</name>
<dbReference type="Pfam" id="PF03372">
    <property type="entry name" value="Exo_endo_phos"/>
    <property type="match status" value="1"/>
</dbReference>
<evidence type="ECO:0000313" key="3">
    <source>
        <dbReference type="Proteomes" id="UP000233535"/>
    </source>
</evidence>
<gene>
    <name evidence="2" type="ORF">BZG02_07510</name>
</gene>
<dbReference type="Proteomes" id="UP000233535">
    <property type="component" value="Unassembled WGS sequence"/>
</dbReference>
<dbReference type="GO" id="GO:0004519">
    <property type="term" value="F:endonuclease activity"/>
    <property type="evidence" value="ECO:0007669"/>
    <property type="project" value="UniProtKB-KW"/>
</dbReference>
<dbReference type="PANTHER" id="PTHR12121:SF36">
    <property type="entry name" value="ENDONUCLEASE_EXONUCLEASE_PHOSPHATASE DOMAIN-CONTAINING PROTEIN"/>
    <property type="match status" value="1"/>
</dbReference>
<dbReference type="OrthoDB" id="9793162at2"/>
<accession>A0A2N3I0L1</accession>
<dbReference type="PANTHER" id="PTHR12121">
    <property type="entry name" value="CARBON CATABOLITE REPRESSOR PROTEIN 4"/>
    <property type="match status" value="1"/>
</dbReference>
<dbReference type="InterPro" id="IPR036691">
    <property type="entry name" value="Endo/exonu/phosph_ase_sf"/>
</dbReference>
<proteinExistence type="predicted"/>
<dbReference type="CDD" id="cd09083">
    <property type="entry name" value="EEP-1"/>
    <property type="match status" value="1"/>
</dbReference>
<dbReference type="InterPro" id="IPR050410">
    <property type="entry name" value="CCR4/nocturin_mRNA_transcr"/>
</dbReference>
<reference evidence="2 3" key="1">
    <citation type="journal article" date="2017" name="Front. Microbiol.">
        <title>Labilibaculum manganireducens gen. nov., sp. nov. and Labilibaculum filiforme sp. nov., Novel Bacteroidetes Isolated from Subsurface Sediments of the Baltic Sea.</title>
        <authorList>
            <person name="Vandieken V."/>
            <person name="Marshall I.P."/>
            <person name="Niemann H."/>
            <person name="Engelen B."/>
            <person name="Cypionka H."/>
        </authorList>
    </citation>
    <scope>NUCLEOTIDE SEQUENCE [LARGE SCALE GENOMIC DNA]</scope>
    <source>
        <strain evidence="2 3">59.16B</strain>
    </source>
</reference>
<evidence type="ECO:0000259" key="1">
    <source>
        <dbReference type="Pfam" id="PF03372"/>
    </source>
</evidence>
<dbReference type="PROSITE" id="PS51257">
    <property type="entry name" value="PROKAR_LIPOPROTEIN"/>
    <property type="match status" value="1"/>
</dbReference>
<feature type="domain" description="Endonuclease/exonuclease/phosphatase" evidence="1">
    <location>
        <begin position="26"/>
        <end position="269"/>
    </location>
</feature>
<keyword evidence="2" id="KW-0255">Endonuclease</keyword>
<dbReference type="InterPro" id="IPR005135">
    <property type="entry name" value="Endo/exonuclease/phosphatase"/>
</dbReference>
<dbReference type="RefSeq" id="WP_101260803.1">
    <property type="nucleotide sequence ID" value="NZ_MVDD01000004.1"/>
</dbReference>
<keyword evidence="3" id="KW-1185">Reference proteome</keyword>
<keyword evidence="2" id="KW-0540">Nuclease</keyword>
<dbReference type="GO" id="GO:0000175">
    <property type="term" value="F:3'-5'-RNA exonuclease activity"/>
    <property type="evidence" value="ECO:0007669"/>
    <property type="project" value="TreeGrafter"/>
</dbReference>
<keyword evidence="2" id="KW-0269">Exonuclease</keyword>